<reference evidence="3" key="1">
    <citation type="submission" date="2018-12" db="EMBL/GenBank/DDBJ databases">
        <title>Tengunoibacter tsumagoiensis gen. nov., sp. nov., Dictyobacter kobayashii sp. nov., D. alpinus sp. nov., and D. joshuensis sp. nov. and description of Dictyobacteraceae fam. nov. within the order Ktedonobacterales isolated from Tengu-no-mugimeshi.</title>
        <authorList>
            <person name="Wang C.M."/>
            <person name="Zheng Y."/>
            <person name="Sakai Y."/>
            <person name="Toyoda A."/>
            <person name="Minakuchi Y."/>
            <person name="Abe K."/>
            <person name="Yokota A."/>
            <person name="Yabe S."/>
        </authorList>
    </citation>
    <scope>NUCLEOTIDE SEQUENCE [LARGE SCALE GENOMIC DNA]</scope>
    <source>
        <strain evidence="3">S-27</strain>
    </source>
</reference>
<dbReference type="AlphaFoldDB" id="A0A401ZTJ5"/>
<comment type="caution">
    <text evidence="2">The sequence shown here is derived from an EMBL/GenBank/DDBJ whole genome shotgun (WGS) entry which is preliminary data.</text>
</comment>
<keyword evidence="3" id="KW-1185">Reference proteome</keyword>
<dbReference type="EMBL" id="BIFQ01000002">
    <property type="protein sequence ID" value="GCE10100.1"/>
    <property type="molecule type" value="Genomic_DNA"/>
</dbReference>
<feature type="region of interest" description="Disordered" evidence="1">
    <location>
        <begin position="1"/>
        <end position="29"/>
    </location>
</feature>
<evidence type="ECO:0000256" key="1">
    <source>
        <dbReference type="SAM" id="MobiDB-lite"/>
    </source>
</evidence>
<accession>A0A401ZTJ5</accession>
<name>A0A401ZTJ5_9CHLR</name>
<protein>
    <submittedName>
        <fullName evidence="2">Uncharacterized protein</fullName>
    </submittedName>
</protein>
<dbReference type="Proteomes" id="UP000287224">
    <property type="component" value="Unassembled WGS sequence"/>
</dbReference>
<evidence type="ECO:0000313" key="3">
    <source>
        <dbReference type="Proteomes" id="UP000287224"/>
    </source>
</evidence>
<organism evidence="2 3">
    <name type="scientific">Dictyobacter aurantiacus</name>
    <dbReference type="NCBI Taxonomy" id="1936993"/>
    <lineage>
        <taxon>Bacteria</taxon>
        <taxon>Bacillati</taxon>
        <taxon>Chloroflexota</taxon>
        <taxon>Ktedonobacteria</taxon>
        <taxon>Ktedonobacterales</taxon>
        <taxon>Dictyobacteraceae</taxon>
        <taxon>Dictyobacter</taxon>
    </lineage>
</organism>
<proteinExistence type="predicted"/>
<sequence>MLCVRGGAQECGQLSSVDGGPRERREDVSNDALEIGVNVLGTRQRHSLQACPETISGSAVQTEQGALLC</sequence>
<gene>
    <name evidence="2" type="ORF">KDAU_74290</name>
</gene>
<evidence type="ECO:0000313" key="2">
    <source>
        <dbReference type="EMBL" id="GCE10100.1"/>
    </source>
</evidence>